<dbReference type="InterPro" id="IPR047174">
    <property type="entry name" value="BAZ1B"/>
</dbReference>
<name>F6Z4B6_CIOIN</name>
<evidence type="ECO:0000256" key="2">
    <source>
        <dbReference type="ARBA" id="ARBA00023242"/>
    </source>
</evidence>
<dbReference type="GO" id="GO:0090535">
    <property type="term" value="C:WICH complex"/>
    <property type="evidence" value="ECO:0007669"/>
    <property type="project" value="InterPro"/>
</dbReference>
<keyword evidence="8" id="KW-1185">Reference proteome</keyword>
<feature type="region of interest" description="Disordered" evidence="4">
    <location>
        <begin position="1"/>
        <end position="155"/>
    </location>
</feature>
<dbReference type="HOGENOM" id="CLU_367852_0_0_1"/>
<feature type="compositionally biased region" description="Polar residues" evidence="4">
    <location>
        <begin position="131"/>
        <end position="150"/>
    </location>
</feature>
<organism evidence="7 8">
    <name type="scientific">Ciona intestinalis</name>
    <name type="common">Transparent sea squirt</name>
    <name type="synonym">Ascidia intestinalis</name>
    <dbReference type="NCBI Taxonomy" id="7719"/>
    <lineage>
        <taxon>Eukaryota</taxon>
        <taxon>Metazoa</taxon>
        <taxon>Chordata</taxon>
        <taxon>Tunicata</taxon>
        <taxon>Ascidiacea</taxon>
        <taxon>Phlebobranchia</taxon>
        <taxon>Cionidae</taxon>
        <taxon>Ciona</taxon>
    </lineage>
</organism>
<dbReference type="GeneTree" id="ENSGT00940000156831"/>
<feature type="compositionally biased region" description="Low complexity" evidence="4">
    <location>
        <begin position="11"/>
        <end position="27"/>
    </location>
</feature>
<dbReference type="InterPro" id="IPR013136">
    <property type="entry name" value="WSTF_Acf1_Cbp146"/>
</dbReference>
<evidence type="ECO:0000256" key="1">
    <source>
        <dbReference type="ARBA" id="ARBA00004123"/>
    </source>
</evidence>
<evidence type="ECO:0000256" key="3">
    <source>
        <dbReference type="PROSITE-ProRule" id="PRU00475"/>
    </source>
</evidence>
<feature type="region of interest" description="Disordered" evidence="4">
    <location>
        <begin position="477"/>
        <end position="506"/>
    </location>
</feature>
<dbReference type="Proteomes" id="UP000008144">
    <property type="component" value="Unassembled WGS sequence"/>
</dbReference>
<proteinExistence type="predicted"/>
<dbReference type="STRING" id="7719.ENSCINP00000006999"/>
<feature type="domain" description="DDT" evidence="5">
    <location>
        <begin position="703"/>
        <end position="758"/>
    </location>
</feature>
<dbReference type="Pfam" id="PF10537">
    <property type="entry name" value="WAC_Acf1_DNA_bd"/>
    <property type="match status" value="1"/>
</dbReference>
<feature type="compositionally biased region" description="Polar residues" evidence="4">
    <location>
        <begin position="28"/>
        <end position="53"/>
    </location>
</feature>
<accession>F6Z4B6</accession>
<feature type="domain" description="WAC" evidence="6">
    <location>
        <begin position="152"/>
        <end position="258"/>
    </location>
</feature>
<evidence type="ECO:0000313" key="8">
    <source>
        <dbReference type="Proteomes" id="UP000008144"/>
    </source>
</evidence>
<dbReference type="Ensembl" id="ENSCINT00000006999.3">
    <property type="protein sequence ID" value="ENSCINP00000006999.3"/>
    <property type="gene ID" value="ENSCING00000003423.3"/>
</dbReference>
<evidence type="ECO:0000256" key="4">
    <source>
        <dbReference type="SAM" id="MobiDB-lite"/>
    </source>
</evidence>
<feature type="region of interest" description="Disordered" evidence="4">
    <location>
        <begin position="524"/>
        <end position="578"/>
    </location>
</feature>
<dbReference type="InterPro" id="IPR018501">
    <property type="entry name" value="DDT_dom"/>
</dbReference>
<dbReference type="PANTHER" id="PTHR46802">
    <property type="entry name" value="TYROSINE-PROTEIN KINASE BAZ1B"/>
    <property type="match status" value="1"/>
</dbReference>
<dbReference type="InParanoid" id="F6Z4B6"/>
<evidence type="ECO:0000259" key="6">
    <source>
        <dbReference type="PROSITE" id="PS51136"/>
    </source>
</evidence>
<protein>
    <submittedName>
        <fullName evidence="7">Uncharacterized protein</fullName>
    </submittedName>
</protein>
<dbReference type="GO" id="GO:0140801">
    <property type="term" value="F:histone H2AXY142 kinase activity"/>
    <property type="evidence" value="ECO:0007669"/>
    <property type="project" value="InterPro"/>
</dbReference>
<reference evidence="7" key="2">
    <citation type="submission" date="2025-08" db="UniProtKB">
        <authorList>
            <consortium name="Ensembl"/>
        </authorList>
    </citation>
    <scope>IDENTIFICATION</scope>
</reference>
<reference evidence="8" key="1">
    <citation type="journal article" date="2002" name="Science">
        <title>The draft genome of Ciona intestinalis: insights into chordate and vertebrate origins.</title>
        <authorList>
            <person name="Dehal P."/>
            <person name="Satou Y."/>
            <person name="Campbell R.K."/>
            <person name="Chapman J."/>
            <person name="Degnan B."/>
            <person name="De Tomaso A."/>
            <person name="Davidson B."/>
            <person name="Di Gregorio A."/>
            <person name="Gelpke M."/>
            <person name="Goodstein D.M."/>
            <person name="Harafuji N."/>
            <person name="Hastings K.E."/>
            <person name="Ho I."/>
            <person name="Hotta K."/>
            <person name="Huang W."/>
            <person name="Kawashima T."/>
            <person name="Lemaire P."/>
            <person name="Martinez D."/>
            <person name="Meinertzhagen I.A."/>
            <person name="Necula S."/>
            <person name="Nonaka M."/>
            <person name="Putnam N."/>
            <person name="Rash S."/>
            <person name="Saiga H."/>
            <person name="Satake M."/>
            <person name="Terry A."/>
            <person name="Yamada L."/>
            <person name="Wang H.G."/>
            <person name="Awazu S."/>
            <person name="Azumi K."/>
            <person name="Boore J."/>
            <person name="Branno M."/>
            <person name="Chin-Bow S."/>
            <person name="DeSantis R."/>
            <person name="Doyle S."/>
            <person name="Francino P."/>
            <person name="Keys D.N."/>
            <person name="Haga S."/>
            <person name="Hayashi H."/>
            <person name="Hino K."/>
            <person name="Imai K.S."/>
            <person name="Inaba K."/>
            <person name="Kano S."/>
            <person name="Kobayashi K."/>
            <person name="Kobayashi M."/>
            <person name="Lee B.I."/>
            <person name="Makabe K.W."/>
            <person name="Manohar C."/>
            <person name="Matassi G."/>
            <person name="Medina M."/>
            <person name="Mochizuki Y."/>
            <person name="Mount S."/>
            <person name="Morishita T."/>
            <person name="Miura S."/>
            <person name="Nakayama A."/>
            <person name="Nishizaka S."/>
            <person name="Nomoto H."/>
            <person name="Ohta F."/>
            <person name="Oishi K."/>
            <person name="Rigoutsos I."/>
            <person name="Sano M."/>
            <person name="Sasaki A."/>
            <person name="Sasakura Y."/>
            <person name="Shoguchi E."/>
            <person name="Shin-i T."/>
            <person name="Spagnuolo A."/>
            <person name="Stainier D."/>
            <person name="Suzuki M.M."/>
            <person name="Tassy O."/>
            <person name="Takatori N."/>
            <person name="Tokuoka M."/>
            <person name="Yagi K."/>
            <person name="Yoshizaki F."/>
            <person name="Wada S."/>
            <person name="Zhang C."/>
            <person name="Hyatt P.D."/>
            <person name="Larimer F."/>
            <person name="Detter C."/>
            <person name="Doggett N."/>
            <person name="Glavina T."/>
            <person name="Hawkins T."/>
            <person name="Richardson P."/>
            <person name="Lucas S."/>
            <person name="Kohara Y."/>
            <person name="Levine M."/>
            <person name="Satoh N."/>
            <person name="Rokhsar D.S."/>
        </authorList>
    </citation>
    <scope>NUCLEOTIDE SEQUENCE [LARGE SCALE GENOMIC DNA]</scope>
</reference>
<dbReference type="PROSITE" id="PS51136">
    <property type="entry name" value="WAC"/>
    <property type="match status" value="1"/>
</dbReference>
<comment type="subcellular location">
    <subcellularLocation>
        <location evidence="1 3">Nucleus</location>
    </subcellularLocation>
</comment>
<keyword evidence="2 3" id="KW-0539">Nucleus</keyword>
<evidence type="ECO:0000259" key="5">
    <source>
        <dbReference type="PROSITE" id="PS50827"/>
    </source>
</evidence>
<dbReference type="AlphaFoldDB" id="F6Z4B6"/>
<sequence length="758" mass="84651">MPFLGKKIFDGGVTSSGVTSSGVISSGMTRSGVTSPKVTSPDVTSPGATSPEVTPQEVAPQEVTSPDVTPPDVTPQEVTSPDVTSSGVTSPDVTSPDVTSPDVTSPDVTSPDVTSPDVTSPDVTPPDVTPQEVTSPDVTSSGVTSPAVTSQKKKFTIPHTKETFDDETEYNERLKLYEKRVWTCQCTGHINLTHENAMLSEASCRERLLQTYDEVWMEPVLKLVHHSFLPLESIVAQAYNLLLTNYVHGETVKFTAKPGVSFDAKIEEQHLETNEVDLNKTDETEPSISPTTSDVTHVNNGETLADKPVTVSPSSDKENKRQSLITDIFKTDIRRSTRSPSAVVRSGVSLKKRPKIIPAKYNILLVEENKIVSKVPSEHLSRTMKPPNRDNIRLFIRSSAMRPNNSKKKIPWLVSEDLVCKYSLPSRITPEEVTELIQLSTITTQQYFNNADPLLSINGHNNCNGDIIEVEELEEFKSEKNKKRKSEKLNLSPNKKARKETKEGKSPLDVFLKKASKIVKEDIINGENSLQRHGSSRKSASPKKKKQATLLELTKKGSIKMMSSRAPTKPRSTGKSRKPRQPLIILQLLSLKKEKRFRAHKYKLTVTAACKILTEKQRENLPLEVKEDVLKKWELFEFKRKYDSLSISERKAFLAERRKAKRGSLVEETNQSDKFEDQHLSRMASCRQLPTMELVELPDSLPNTSFGNVAMICEFIHSYHHLLAPKEPAFHKQFNFNNVIEAVTMGRKGYSLTSRILV</sequence>
<dbReference type="PROSITE" id="PS50827">
    <property type="entry name" value="DDT"/>
    <property type="match status" value="1"/>
</dbReference>
<dbReference type="PANTHER" id="PTHR46802:SF1">
    <property type="entry name" value="TYROSINE-PROTEIN KINASE BAZ1B"/>
    <property type="match status" value="1"/>
</dbReference>
<feature type="compositionally biased region" description="Basic residues" evidence="4">
    <location>
        <begin position="534"/>
        <end position="547"/>
    </location>
</feature>
<reference evidence="7" key="3">
    <citation type="submission" date="2025-09" db="UniProtKB">
        <authorList>
            <consortium name="Ensembl"/>
        </authorList>
    </citation>
    <scope>IDENTIFICATION</scope>
</reference>
<evidence type="ECO:0000313" key="7">
    <source>
        <dbReference type="Ensembl" id="ENSCINP00000006999.3"/>
    </source>
</evidence>
<feature type="compositionally biased region" description="Low complexity" evidence="4">
    <location>
        <begin position="88"/>
        <end position="122"/>
    </location>
</feature>